<dbReference type="Proteomes" id="UP000182160">
    <property type="component" value="Unassembled WGS sequence"/>
</dbReference>
<dbReference type="RefSeq" id="WP_074787509.1">
    <property type="nucleotide sequence ID" value="NZ_FOBO01000014.1"/>
</dbReference>
<name>A0A1H8F584_9RHOB</name>
<evidence type="ECO:0000256" key="2">
    <source>
        <dbReference type="ARBA" id="ARBA00023015"/>
    </source>
</evidence>
<sequence>MAKSLPPLGWLRSFEAAARHLSFTAAADELGLTQSAVSQQVKSLETRLGVPLFLRRARGLDLTDAGRRLLPNVQVPLLALETAMVGMDREQPADLLTIATSVSVAHWVIAPLLPRFRCRHPNLKVRLLSAIWPDDYHTLRADIEIRFGSAQQVGVNAKAILPDRLIAVKSPTVVGRPQELPLIEAVGTSSGWRSWAKAVEPVPDPSLHTDTYGMALHLAALGNGVALVNEWLAGHALRQGLVELAHPASIPAHEAYHLSVASKKPEAAELCAWLVSENDGVVG</sequence>
<proteinExistence type="inferred from homology"/>
<dbReference type="SUPFAM" id="SSF53850">
    <property type="entry name" value="Periplasmic binding protein-like II"/>
    <property type="match status" value="1"/>
</dbReference>
<accession>A0A1H8F584</accession>
<dbReference type="AlphaFoldDB" id="A0A1H8F584"/>
<dbReference type="GO" id="GO:0043565">
    <property type="term" value="F:sequence-specific DNA binding"/>
    <property type="evidence" value="ECO:0007669"/>
    <property type="project" value="TreeGrafter"/>
</dbReference>
<dbReference type="InterPro" id="IPR036388">
    <property type="entry name" value="WH-like_DNA-bd_sf"/>
</dbReference>
<protein>
    <submittedName>
        <fullName evidence="6">Transcriptional regulator, LysR family</fullName>
    </submittedName>
</protein>
<organism evidence="6 7">
    <name type="scientific">Roseovarius tolerans</name>
    <dbReference type="NCBI Taxonomy" id="74031"/>
    <lineage>
        <taxon>Bacteria</taxon>
        <taxon>Pseudomonadati</taxon>
        <taxon>Pseudomonadota</taxon>
        <taxon>Alphaproteobacteria</taxon>
        <taxon>Rhodobacterales</taxon>
        <taxon>Roseobacteraceae</taxon>
        <taxon>Roseovarius</taxon>
    </lineage>
</organism>
<evidence type="ECO:0000256" key="1">
    <source>
        <dbReference type="ARBA" id="ARBA00009437"/>
    </source>
</evidence>
<evidence type="ECO:0000256" key="4">
    <source>
        <dbReference type="ARBA" id="ARBA00023163"/>
    </source>
</evidence>
<reference evidence="6 7" key="1">
    <citation type="submission" date="2016-10" db="EMBL/GenBank/DDBJ databases">
        <authorList>
            <person name="de Groot N.N."/>
        </authorList>
    </citation>
    <scope>NUCLEOTIDE SEQUENCE [LARGE SCALE GENOMIC DNA]</scope>
    <source>
        <strain evidence="6 7">DSM 11457</strain>
    </source>
</reference>
<dbReference type="Gene3D" id="1.10.10.10">
    <property type="entry name" value="Winged helix-like DNA-binding domain superfamily/Winged helix DNA-binding domain"/>
    <property type="match status" value="1"/>
</dbReference>
<dbReference type="Gene3D" id="3.40.190.10">
    <property type="entry name" value="Periplasmic binding protein-like II"/>
    <property type="match status" value="2"/>
</dbReference>
<evidence type="ECO:0000259" key="5">
    <source>
        <dbReference type="PROSITE" id="PS50931"/>
    </source>
</evidence>
<evidence type="ECO:0000313" key="7">
    <source>
        <dbReference type="Proteomes" id="UP000182160"/>
    </source>
</evidence>
<dbReference type="GO" id="GO:0003700">
    <property type="term" value="F:DNA-binding transcription factor activity"/>
    <property type="evidence" value="ECO:0007669"/>
    <property type="project" value="InterPro"/>
</dbReference>
<keyword evidence="3" id="KW-0238">DNA-binding</keyword>
<dbReference type="InterPro" id="IPR036390">
    <property type="entry name" value="WH_DNA-bd_sf"/>
</dbReference>
<dbReference type="InterPro" id="IPR005119">
    <property type="entry name" value="LysR_subst-bd"/>
</dbReference>
<dbReference type="PRINTS" id="PR00039">
    <property type="entry name" value="HTHLYSR"/>
</dbReference>
<dbReference type="PROSITE" id="PS50931">
    <property type="entry name" value="HTH_LYSR"/>
    <property type="match status" value="1"/>
</dbReference>
<dbReference type="Pfam" id="PF03466">
    <property type="entry name" value="LysR_substrate"/>
    <property type="match status" value="1"/>
</dbReference>
<feature type="domain" description="HTH lysR-type" evidence="5">
    <location>
        <begin position="6"/>
        <end position="63"/>
    </location>
</feature>
<gene>
    <name evidence="6" type="ORF">SAMN04488077_11474</name>
</gene>
<comment type="similarity">
    <text evidence="1">Belongs to the LysR transcriptional regulatory family.</text>
</comment>
<dbReference type="InterPro" id="IPR058163">
    <property type="entry name" value="LysR-type_TF_proteobact-type"/>
</dbReference>
<dbReference type="GO" id="GO:0006351">
    <property type="term" value="P:DNA-templated transcription"/>
    <property type="evidence" value="ECO:0007669"/>
    <property type="project" value="TreeGrafter"/>
</dbReference>
<dbReference type="EMBL" id="FOBO01000014">
    <property type="protein sequence ID" value="SEN26869.1"/>
    <property type="molecule type" value="Genomic_DNA"/>
</dbReference>
<dbReference type="InterPro" id="IPR000847">
    <property type="entry name" value="LysR_HTH_N"/>
</dbReference>
<evidence type="ECO:0000256" key="3">
    <source>
        <dbReference type="ARBA" id="ARBA00023125"/>
    </source>
</evidence>
<dbReference type="FunFam" id="1.10.10.10:FF:000001">
    <property type="entry name" value="LysR family transcriptional regulator"/>
    <property type="match status" value="1"/>
</dbReference>
<evidence type="ECO:0000313" key="6">
    <source>
        <dbReference type="EMBL" id="SEN26869.1"/>
    </source>
</evidence>
<dbReference type="PANTHER" id="PTHR30537">
    <property type="entry name" value="HTH-TYPE TRANSCRIPTIONAL REGULATOR"/>
    <property type="match status" value="1"/>
</dbReference>
<dbReference type="Pfam" id="PF00126">
    <property type="entry name" value="HTH_1"/>
    <property type="match status" value="1"/>
</dbReference>
<dbReference type="SUPFAM" id="SSF46785">
    <property type="entry name" value="Winged helix' DNA-binding domain"/>
    <property type="match status" value="1"/>
</dbReference>
<keyword evidence="4" id="KW-0804">Transcription</keyword>
<keyword evidence="2" id="KW-0805">Transcription regulation</keyword>
<dbReference type="PANTHER" id="PTHR30537:SF26">
    <property type="entry name" value="GLYCINE CLEAVAGE SYSTEM TRANSCRIPTIONAL ACTIVATOR"/>
    <property type="match status" value="1"/>
</dbReference>